<feature type="transmembrane region" description="Helical" evidence="1">
    <location>
        <begin position="142"/>
        <end position="164"/>
    </location>
</feature>
<feature type="transmembrane region" description="Helical" evidence="1">
    <location>
        <begin position="359"/>
        <end position="381"/>
    </location>
</feature>
<evidence type="ECO:0008006" key="4">
    <source>
        <dbReference type="Google" id="ProtNLM"/>
    </source>
</evidence>
<feature type="transmembrane region" description="Helical" evidence="1">
    <location>
        <begin position="21"/>
        <end position="46"/>
    </location>
</feature>
<sequence length="447" mass="49290">MSVPSRMISDLRSRLDSKTALTVLVLLHSALTCLSLIKVATFQYYISFSVERLWIAVIVAASFSVVSLLFVVARFSFGYFVGFYFYTMILGFLWIDVFSYYSYEQLPAGISAALALVLFLLPVLFVRAPLRQPFVLSNAHFEHLLTLILAVSMITIAVAATYNFRLVSVDHIYDYRESLEFPAAVRYLTGWVSSTLLPFAFACYWLLGHRWRAALVLILLLLFYPITLTKFAFFTPAWLIALAVLSRLLEARTAAIASIFVPMLVGLVVIVATGAAINSIPGRYFDIVNIRMIATASSALDIYNNFFSSHPLTWFCQISVLKPLMHCPYEVQLSILMHDAYDLGKLNASLFATEGIASVGIYLAPLTALASGFVLALGNRASAGLPPRFILMSAGVLPQTLLNVPLSVALLTHGAALLFLLWYVVPRSVFAQERSADGGRSRSGKAG</sequence>
<proteinExistence type="predicted"/>
<keyword evidence="1" id="KW-1133">Transmembrane helix</keyword>
<keyword evidence="3" id="KW-1185">Reference proteome</keyword>
<gene>
    <name evidence="2" type="ORF">IQ16_06491</name>
</gene>
<keyword evidence="1" id="KW-0472">Membrane</keyword>
<keyword evidence="1" id="KW-0812">Transmembrane</keyword>
<dbReference type="EMBL" id="VLLA01000021">
    <property type="protein sequence ID" value="TWI62743.1"/>
    <property type="molecule type" value="Genomic_DNA"/>
</dbReference>
<organism evidence="2 3">
    <name type="scientific">Bradyrhizobium huanghuaihaiense</name>
    <dbReference type="NCBI Taxonomy" id="990078"/>
    <lineage>
        <taxon>Bacteria</taxon>
        <taxon>Pseudomonadati</taxon>
        <taxon>Pseudomonadota</taxon>
        <taxon>Alphaproteobacteria</taxon>
        <taxon>Hyphomicrobiales</taxon>
        <taxon>Nitrobacteraceae</taxon>
        <taxon>Bradyrhizobium</taxon>
    </lineage>
</organism>
<dbReference type="AlphaFoldDB" id="A0A562R1N6"/>
<name>A0A562R1N6_9BRAD</name>
<comment type="caution">
    <text evidence="2">The sequence shown here is derived from an EMBL/GenBank/DDBJ whole genome shotgun (WGS) entry which is preliminary data.</text>
</comment>
<feature type="transmembrane region" description="Helical" evidence="1">
    <location>
        <begin position="401"/>
        <end position="425"/>
    </location>
</feature>
<evidence type="ECO:0000313" key="3">
    <source>
        <dbReference type="Proteomes" id="UP000316291"/>
    </source>
</evidence>
<reference evidence="2 3" key="1">
    <citation type="journal article" date="2015" name="Stand. Genomic Sci.">
        <title>Genomic Encyclopedia of Bacterial and Archaeal Type Strains, Phase III: the genomes of soil and plant-associated and newly described type strains.</title>
        <authorList>
            <person name="Whitman W.B."/>
            <person name="Woyke T."/>
            <person name="Klenk H.P."/>
            <person name="Zhou Y."/>
            <person name="Lilburn T.G."/>
            <person name="Beck B.J."/>
            <person name="De Vos P."/>
            <person name="Vandamme P."/>
            <person name="Eisen J.A."/>
            <person name="Garrity G."/>
            <person name="Hugenholtz P."/>
            <person name="Kyrpides N.C."/>
        </authorList>
    </citation>
    <scope>NUCLEOTIDE SEQUENCE [LARGE SCALE GENOMIC DNA]</scope>
    <source>
        <strain evidence="2 3">CGMCC 1.10948</strain>
    </source>
</reference>
<accession>A0A562R1N6</accession>
<feature type="transmembrane region" description="Helical" evidence="1">
    <location>
        <begin position="83"/>
        <end position="103"/>
    </location>
</feature>
<dbReference type="Proteomes" id="UP000316291">
    <property type="component" value="Unassembled WGS sequence"/>
</dbReference>
<protein>
    <recommendedName>
        <fullName evidence="4">O-antigen polysaccharide polymerase Wzy-like protein</fullName>
    </recommendedName>
</protein>
<dbReference type="OrthoDB" id="8191324at2"/>
<feature type="transmembrane region" description="Helical" evidence="1">
    <location>
        <begin position="52"/>
        <end position="71"/>
    </location>
</feature>
<feature type="transmembrane region" description="Helical" evidence="1">
    <location>
        <begin position="184"/>
        <end position="207"/>
    </location>
</feature>
<feature type="transmembrane region" description="Helical" evidence="1">
    <location>
        <begin position="214"/>
        <end position="234"/>
    </location>
</feature>
<feature type="transmembrane region" description="Helical" evidence="1">
    <location>
        <begin position="109"/>
        <end position="130"/>
    </location>
</feature>
<dbReference type="RefSeq" id="WP_018643214.1">
    <property type="nucleotide sequence ID" value="NZ_VLLA01000021.1"/>
</dbReference>
<evidence type="ECO:0000256" key="1">
    <source>
        <dbReference type="SAM" id="Phobius"/>
    </source>
</evidence>
<evidence type="ECO:0000313" key="2">
    <source>
        <dbReference type="EMBL" id="TWI62743.1"/>
    </source>
</evidence>
<feature type="transmembrane region" description="Helical" evidence="1">
    <location>
        <begin position="254"/>
        <end position="277"/>
    </location>
</feature>